<protein>
    <submittedName>
        <fullName evidence="2">Uncharacterized protein</fullName>
    </submittedName>
</protein>
<dbReference type="EMBL" id="JAUJYO010000009">
    <property type="protein sequence ID" value="KAK1308274.1"/>
    <property type="molecule type" value="Genomic_DNA"/>
</dbReference>
<dbReference type="PANTHER" id="PTHR31210:SF47">
    <property type="entry name" value="OS07G0564800 PROTEIN"/>
    <property type="match status" value="1"/>
</dbReference>
<sequence length="226" mass="25357">MANSRNCRSPLLKEQQKSARWMRIDAHVAPFRRIADDLKRCPERTSAVSSPPESDSSPRNPHFSGSFSQLEPSQVFCDRREAAAENRERFRKGISVVLMVRYKTPVKKNHLPQGIVHAKSDMELKPLWLSKNSGLKESGRSHENLLTIPAGIKQKKNVDSIVRKIGGGNGTSIFKFCMAVCLANYTGGDDNIHGWGMDLKLGYLCTYIVKYLKYTVSTLSTLLIFA</sequence>
<dbReference type="Pfam" id="PF05212">
    <property type="entry name" value="DUF707"/>
    <property type="match status" value="1"/>
</dbReference>
<reference evidence="2" key="2">
    <citation type="submission" date="2023-06" db="EMBL/GenBank/DDBJ databases">
        <authorList>
            <person name="Ma L."/>
            <person name="Liu K.-W."/>
            <person name="Li Z."/>
            <person name="Hsiao Y.-Y."/>
            <person name="Qi Y."/>
            <person name="Fu T."/>
            <person name="Tang G."/>
            <person name="Zhang D."/>
            <person name="Sun W.-H."/>
            <person name="Liu D.-K."/>
            <person name="Li Y."/>
            <person name="Chen G.-Z."/>
            <person name="Liu X.-D."/>
            <person name="Liao X.-Y."/>
            <person name="Jiang Y.-T."/>
            <person name="Yu X."/>
            <person name="Hao Y."/>
            <person name="Huang J."/>
            <person name="Zhao X.-W."/>
            <person name="Ke S."/>
            <person name="Chen Y.-Y."/>
            <person name="Wu W.-L."/>
            <person name="Hsu J.-L."/>
            <person name="Lin Y.-F."/>
            <person name="Huang M.-D."/>
            <person name="Li C.-Y."/>
            <person name="Huang L."/>
            <person name="Wang Z.-W."/>
            <person name="Zhao X."/>
            <person name="Zhong W.-Y."/>
            <person name="Peng D.-H."/>
            <person name="Ahmad S."/>
            <person name="Lan S."/>
            <person name="Zhang J.-S."/>
            <person name="Tsai W.-C."/>
            <person name="Van De Peer Y."/>
            <person name="Liu Z.-J."/>
        </authorList>
    </citation>
    <scope>NUCLEOTIDE SEQUENCE</scope>
    <source>
        <strain evidence="2">CP</strain>
        <tissue evidence="2">Leaves</tissue>
    </source>
</reference>
<reference evidence="2" key="1">
    <citation type="journal article" date="2023" name="Nat. Commun.">
        <title>Diploid and tetraploid genomes of Acorus and the evolution of monocots.</title>
        <authorList>
            <person name="Ma L."/>
            <person name="Liu K.W."/>
            <person name="Li Z."/>
            <person name="Hsiao Y.Y."/>
            <person name="Qi Y."/>
            <person name="Fu T."/>
            <person name="Tang G.D."/>
            <person name="Zhang D."/>
            <person name="Sun W.H."/>
            <person name="Liu D.K."/>
            <person name="Li Y."/>
            <person name="Chen G.Z."/>
            <person name="Liu X.D."/>
            <person name="Liao X.Y."/>
            <person name="Jiang Y.T."/>
            <person name="Yu X."/>
            <person name="Hao Y."/>
            <person name="Huang J."/>
            <person name="Zhao X.W."/>
            <person name="Ke S."/>
            <person name="Chen Y.Y."/>
            <person name="Wu W.L."/>
            <person name="Hsu J.L."/>
            <person name="Lin Y.F."/>
            <person name="Huang M.D."/>
            <person name="Li C.Y."/>
            <person name="Huang L."/>
            <person name="Wang Z.W."/>
            <person name="Zhao X."/>
            <person name="Zhong W.Y."/>
            <person name="Peng D.H."/>
            <person name="Ahmad S."/>
            <person name="Lan S."/>
            <person name="Zhang J.S."/>
            <person name="Tsai W.C."/>
            <person name="Van de Peer Y."/>
            <person name="Liu Z.J."/>
        </authorList>
    </citation>
    <scope>NUCLEOTIDE SEQUENCE</scope>
    <source>
        <strain evidence="2">CP</strain>
    </source>
</reference>
<organism evidence="2 3">
    <name type="scientific">Acorus calamus</name>
    <name type="common">Sweet flag</name>
    <dbReference type="NCBI Taxonomy" id="4465"/>
    <lineage>
        <taxon>Eukaryota</taxon>
        <taxon>Viridiplantae</taxon>
        <taxon>Streptophyta</taxon>
        <taxon>Embryophyta</taxon>
        <taxon>Tracheophyta</taxon>
        <taxon>Spermatophyta</taxon>
        <taxon>Magnoliopsida</taxon>
        <taxon>Liliopsida</taxon>
        <taxon>Acoraceae</taxon>
        <taxon>Acorus</taxon>
    </lineage>
</organism>
<dbReference type="AlphaFoldDB" id="A0AAV9E5X9"/>
<name>A0AAV9E5X9_ACOCL</name>
<dbReference type="InterPro" id="IPR007877">
    <property type="entry name" value="DUF707"/>
</dbReference>
<dbReference type="Proteomes" id="UP001180020">
    <property type="component" value="Unassembled WGS sequence"/>
</dbReference>
<feature type="region of interest" description="Disordered" evidence="1">
    <location>
        <begin position="42"/>
        <end position="68"/>
    </location>
</feature>
<proteinExistence type="predicted"/>
<evidence type="ECO:0000313" key="2">
    <source>
        <dbReference type="EMBL" id="KAK1308274.1"/>
    </source>
</evidence>
<feature type="compositionally biased region" description="Low complexity" evidence="1">
    <location>
        <begin position="46"/>
        <end position="61"/>
    </location>
</feature>
<dbReference type="PANTHER" id="PTHR31210">
    <property type="entry name" value="OS06G0731900 PROTEIN"/>
    <property type="match status" value="1"/>
</dbReference>
<evidence type="ECO:0000256" key="1">
    <source>
        <dbReference type="SAM" id="MobiDB-lite"/>
    </source>
</evidence>
<accession>A0AAV9E5X9</accession>
<evidence type="ECO:0000313" key="3">
    <source>
        <dbReference type="Proteomes" id="UP001180020"/>
    </source>
</evidence>
<keyword evidence="3" id="KW-1185">Reference proteome</keyword>
<gene>
    <name evidence="2" type="ORF">QJS10_CPA09g01433</name>
</gene>
<comment type="caution">
    <text evidence="2">The sequence shown here is derived from an EMBL/GenBank/DDBJ whole genome shotgun (WGS) entry which is preliminary data.</text>
</comment>